<evidence type="ECO:0000259" key="4">
    <source>
        <dbReference type="Pfam" id="PF00294"/>
    </source>
</evidence>
<dbReference type="GO" id="GO:0016301">
    <property type="term" value="F:kinase activity"/>
    <property type="evidence" value="ECO:0007669"/>
    <property type="project" value="UniProtKB-KW"/>
</dbReference>
<feature type="domain" description="Carbohydrate kinase PfkB" evidence="4">
    <location>
        <begin position="46"/>
        <end position="166"/>
    </location>
</feature>
<gene>
    <name evidence="5" type="ORF">OBRU01_10695</name>
</gene>
<dbReference type="Pfam" id="PF00294">
    <property type="entry name" value="PfkB"/>
    <property type="match status" value="1"/>
</dbReference>
<dbReference type="Gene3D" id="3.40.1190.20">
    <property type="match status" value="1"/>
</dbReference>
<evidence type="ECO:0000313" key="6">
    <source>
        <dbReference type="Proteomes" id="UP000037510"/>
    </source>
</evidence>
<protein>
    <recommendedName>
        <fullName evidence="4">Carbohydrate kinase PfkB domain-containing protein</fullName>
    </recommendedName>
</protein>
<evidence type="ECO:0000256" key="3">
    <source>
        <dbReference type="ARBA" id="ARBA00022777"/>
    </source>
</evidence>
<keyword evidence="3" id="KW-0418">Kinase</keyword>
<dbReference type="GO" id="GO:0016798">
    <property type="term" value="F:hydrolase activity, acting on glycosyl bonds"/>
    <property type="evidence" value="ECO:0007669"/>
    <property type="project" value="TreeGrafter"/>
</dbReference>
<keyword evidence="6" id="KW-1185">Reference proteome</keyword>
<comment type="caution">
    <text evidence="5">The sequence shown here is derived from an EMBL/GenBank/DDBJ whole genome shotgun (WGS) entry which is preliminary data.</text>
</comment>
<dbReference type="InterPro" id="IPR002173">
    <property type="entry name" value="Carboh/pur_kinase_PfkB_CS"/>
</dbReference>
<dbReference type="PANTHER" id="PTHR42909">
    <property type="entry name" value="ZGC:136858"/>
    <property type="match status" value="1"/>
</dbReference>
<organism evidence="5 6">
    <name type="scientific">Operophtera brumata</name>
    <name type="common">Winter moth</name>
    <name type="synonym">Phalaena brumata</name>
    <dbReference type="NCBI Taxonomy" id="104452"/>
    <lineage>
        <taxon>Eukaryota</taxon>
        <taxon>Metazoa</taxon>
        <taxon>Ecdysozoa</taxon>
        <taxon>Arthropoda</taxon>
        <taxon>Hexapoda</taxon>
        <taxon>Insecta</taxon>
        <taxon>Pterygota</taxon>
        <taxon>Neoptera</taxon>
        <taxon>Endopterygota</taxon>
        <taxon>Lepidoptera</taxon>
        <taxon>Glossata</taxon>
        <taxon>Ditrysia</taxon>
        <taxon>Geometroidea</taxon>
        <taxon>Geometridae</taxon>
        <taxon>Larentiinae</taxon>
        <taxon>Operophtera</taxon>
    </lineage>
</organism>
<dbReference type="STRING" id="104452.A0A0L7LDJ4"/>
<evidence type="ECO:0000313" key="5">
    <source>
        <dbReference type="EMBL" id="KOB73469.1"/>
    </source>
</evidence>
<accession>A0A0L7LDJ4</accession>
<dbReference type="Proteomes" id="UP000037510">
    <property type="component" value="Unassembled WGS sequence"/>
</dbReference>
<dbReference type="GO" id="GO:0004730">
    <property type="term" value="F:pseudouridylate synthase activity"/>
    <property type="evidence" value="ECO:0007669"/>
    <property type="project" value="TreeGrafter"/>
</dbReference>
<proteinExistence type="predicted"/>
<dbReference type="InterPro" id="IPR029056">
    <property type="entry name" value="Ribokinase-like"/>
</dbReference>
<dbReference type="SUPFAM" id="SSF53613">
    <property type="entry name" value="Ribokinase-like"/>
    <property type="match status" value="1"/>
</dbReference>
<name>A0A0L7LDJ4_OPEBR</name>
<dbReference type="GO" id="GO:0005737">
    <property type="term" value="C:cytoplasm"/>
    <property type="evidence" value="ECO:0007669"/>
    <property type="project" value="TreeGrafter"/>
</dbReference>
<reference evidence="5 6" key="1">
    <citation type="journal article" date="2015" name="Genome Biol. Evol.">
        <title>The genome of winter moth (Operophtera brumata) provides a genomic perspective on sexual dimorphism and phenology.</title>
        <authorList>
            <person name="Derks M.F."/>
            <person name="Smit S."/>
            <person name="Salis L."/>
            <person name="Schijlen E."/>
            <person name="Bossers A."/>
            <person name="Mateman C."/>
            <person name="Pijl A.S."/>
            <person name="de Ridder D."/>
            <person name="Groenen M.A."/>
            <person name="Visser M.E."/>
            <person name="Megens H.J."/>
        </authorList>
    </citation>
    <scope>NUCLEOTIDE SEQUENCE [LARGE SCALE GENOMIC DNA]</scope>
    <source>
        <strain evidence="5">WM2013NL</strain>
        <tissue evidence="5">Head and thorax</tissue>
    </source>
</reference>
<dbReference type="GO" id="GO:0046872">
    <property type="term" value="F:metal ion binding"/>
    <property type="evidence" value="ECO:0007669"/>
    <property type="project" value="UniProtKB-KW"/>
</dbReference>
<dbReference type="GO" id="GO:0006796">
    <property type="term" value="P:phosphate-containing compound metabolic process"/>
    <property type="evidence" value="ECO:0007669"/>
    <property type="project" value="UniProtKB-ARBA"/>
</dbReference>
<dbReference type="PANTHER" id="PTHR42909:SF1">
    <property type="entry name" value="CARBOHYDRATE KINASE PFKB DOMAIN-CONTAINING PROTEIN"/>
    <property type="match status" value="1"/>
</dbReference>
<sequence>MPDIIKGTNRSAEDDLKQSAAFFFEPTDRRKAAKPLKFKQNVCYSSPNLIELRAMADFLSPNVFIEKSNDLNEVLKLAKIVSNAVDFIIVTLGDKGVITINNSKRDGSVVARLYPVESIGNVENVSGAGDCFTSGFISGMLSYYKESNNVHIGFQSAKYALLCKNTVPFDLSTDTISINEAEYVTLKID</sequence>
<dbReference type="AlphaFoldDB" id="A0A0L7LDJ4"/>
<keyword evidence="2" id="KW-0479">Metal-binding</keyword>
<evidence type="ECO:0000256" key="1">
    <source>
        <dbReference type="ARBA" id="ARBA00022679"/>
    </source>
</evidence>
<evidence type="ECO:0000256" key="2">
    <source>
        <dbReference type="ARBA" id="ARBA00022723"/>
    </source>
</evidence>
<dbReference type="InterPro" id="IPR011611">
    <property type="entry name" value="PfkB_dom"/>
</dbReference>
<keyword evidence="1" id="KW-0808">Transferase</keyword>
<dbReference type="PROSITE" id="PS00584">
    <property type="entry name" value="PFKB_KINASES_2"/>
    <property type="match status" value="1"/>
</dbReference>
<dbReference type="EMBL" id="JTDY01001580">
    <property type="protein sequence ID" value="KOB73469.1"/>
    <property type="molecule type" value="Genomic_DNA"/>
</dbReference>